<feature type="coiled-coil region" evidence="1">
    <location>
        <begin position="5"/>
        <end position="46"/>
    </location>
</feature>
<gene>
    <name evidence="2" type="ORF">EVJ58_g5507</name>
</gene>
<organism evidence="2 3">
    <name type="scientific">Rhodofomes roseus</name>
    <dbReference type="NCBI Taxonomy" id="34475"/>
    <lineage>
        <taxon>Eukaryota</taxon>
        <taxon>Fungi</taxon>
        <taxon>Dikarya</taxon>
        <taxon>Basidiomycota</taxon>
        <taxon>Agaricomycotina</taxon>
        <taxon>Agaricomycetes</taxon>
        <taxon>Polyporales</taxon>
        <taxon>Rhodofomes</taxon>
    </lineage>
</organism>
<proteinExistence type="predicted"/>
<dbReference type="Proteomes" id="UP000298390">
    <property type="component" value="Unassembled WGS sequence"/>
</dbReference>
<accession>A0A4Y9YCF7</accession>
<dbReference type="AlphaFoldDB" id="A0A4Y9YCF7"/>
<reference evidence="2 3" key="1">
    <citation type="submission" date="2019-01" db="EMBL/GenBank/DDBJ databases">
        <title>Genome sequencing of the rare red list fungi Fomitopsis rosea.</title>
        <authorList>
            <person name="Buettner E."/>
            <person name="Kellner H."/>
        </authorList>
    </citation>
    <scope>NUCLEOTIDE SEQUENCE [LARGE SCALE GENOMIC DNA]</scope>
    <source>
        <strain evidence="2 3">DSM 105464</strain>
    </source>
</reference>
<name>A0A4Y9YCF7_9APHY</name>
<dbReference type="EMBL" id="SEKV01000283">
    <property type="protein sequence ID" value="TFY59872.1"/>
    <property type="molecule type" value="Genomic_DNA"/>
</dbReference>
<dbReference type="STRING" id="34475.A0A4Y9YCF7"/>
<sequence length="123" mass="13458">MNNKIAELERDLELERRKLSGLQDSLKERDKEYQKLKAQYDKIKRKALLAPNVVGGDNVVPGTANGPHVGERHVLNDQANKLRPGGVFGAGLDVGAVVGDMEAHGVSFLPFTMLISADKRPLD</sequence>
<keyword evidence="1" id="KW-0175">Coiled coil</keyword>
<protein>
    <submittedName>
        <fullName evidence="2">Uncharacterized protein</fullName>
    </submittedName>
</protein>
<comment type="caution">
    <text evidence="2">The sequence shown here is derived from an EMBL/GenBank/DDBJ whole genome shotgun (WGS) entry which is preliminary data.</text>
</comment>
<evidence type="ECO:0000313" key="2">
    <source>
        <dbReference type="EMBL" id="TFY59872.1"/>
    </source>
</evidence>
<evidence type="ECO:0000313" key="3">
    <source>
        <dbReference type="Proteomes" id="UP000298390"/>
    </source>
</evidence>
<evidence type="ECO:0000256" key="1">
    <source>
        <dbReference type="SAM" id="Coils"/>
    </source>
</evidence>